<reference evidence="7" key="1">
    <citation type="thesis" date="2020" institute="ProQuest LLC" country="789 East Eisenhower Parkway, Ann Arbor, MI, USA">
        <title>Comparative Genomics and Chromosome Evolution.</title>
        <authorList>
            <person name="Mudd A.B."/>
        </authorList>
    </citation>
    <scope>NUCLEOTIDE SEQUENCE</scope>
    <source>
        <strain evidence="7">237g6f4</strain>
        <tissue evidence="7">Blood</tissue>
    </source>
</reference>
<organism evidence="7 8">
    <name type="scientific">Engystomops pustulosus</name>
    <name type="common">Tungara frog</name>
    <name type="synonym">Physalaemus pustulosus</name>
    <dbReference type="NCBI Taxonomy" id="76066"/>
    <lineage>
        <taxon>Eukaryota</taxon>
        <taxon>Metazoa</taxon>
        <taxon>Chordata</taxon>
        <taxon>Craniata</taxon>
        <taxon>Vertebrata</taxon>
        <taxon>Euteleostomi</taxon>
        <taxon>Amphibia</taxon>
        <taxon>Batrachia</taxon>
        <taxon>Anura</taxon>
        <taxon>Neobatrachia</taxon>
        <taxon>Hyloidea</taxon>
        <taxon>Leptodactylidae</taxon>
        <taxon>Leiuperinae</taxon>
        <taxon>Engystomops</taxon>
    </lineage>
</organism>
<dbReference type="PANTHER" id="PTHR12103">
    <property type="entry name" value="5'-NUCLEOTIDASE DOMAIN-CONTAINING"/>
    <property type="match status" value="1"/>
</dbReference>
<name>A0AAV7CBY8_ENGPU</name>
<evidence type="ECO:0000313" key="7">
    <source>
        <dbReference type="EMBL" id="KAG8582523.1"/>
    </source>
</evidence>
<dbReference type="InterPro" id="IPR008380">
    <property type="entry name" value="HAD-SF_hydro_IG_5-nucl"/>
</dbReference>
<evidence type="ECO:0000256" key="5">
    <source>
        <dbReference type="ARBA" id="ARBA00022990"/>
    </source>
</evidence>
<evidence type="ECO:0000256" key="1">
    <source>
        <dbReference type="ARBA" id="ARBA00009589"/>
    </source>
</evidence>
<proteinExistence type="inferred from homology"/>
<sequence>MEHIPSCEVSDTILCNVFFSFFCLRQLIYHSFAQYLVAEKGYKEDLLTVTAEEWDFCSKGLVLDLEEGNFLKLAADGTILRACHGTKTMTAEMIEEVYGEKREWKHFKTINGTYARSENSGTYFPTVKQDPGRYLKSCPESLKNWIRSLKNAGKTLLLITSSHSDYCRLLCEHILGKDFEELFDIIITNALKPGFFSLTPQQRPFWTLDNDVEVDMLPGLEKAGWYSQGNWVHLYDLLKKMTEKPEPKVVYFGDSMRSDIFSARHYSNWETVLILEELEGGEVQEPDMTDFGSSLKKKGKYDSPSQENYSISRKWGSYFADCIAGSKSSQDTSCVTWCCSSIRNYSTITIPSVMAIVDLPLDYKFTRFSGISDIDGYYPQPPAILLSQSTEGAAA</sequence>
<keyword evidence="4" id="KW-0460">Magnesium</keyword>
<keyword evidence="8" id="KW-1185">Reference proteome</keyword>
<protein>
    <recommendedName>
        <fullName evidence="6">5'-nucleotidase domain-containing protein 1</fullName>
    </recommendedName>
</protein>
<accession>A0AAV7CBY8</accession>
<dbReference type="Proteomes" id="UP000824782">
    <property type="component" value="Unassembled WGS sequence"/>
</dbReference>
<gene>
    <name evidence="7" type="ORF">GDO81_008087</name>
</gene>
<dbReference type="AlphaFoldDB" id="A0AAV7CBY8"/>
<comment type="similarity">
    <text evidence="1">Belongs to the 5'(3')-deoxyribonucleotidase family.</text>
</comment>
<evidence type="ECO:0000313" key="8">
    <source>
        <dbReference type="Proteomes" id="UP000824782"/>
    </source>
</evidence>
<dbReference type="Gene3D" id="3.40.50.1000">
    <property type="entry name" value="HAD superfamily/HAD-like"/>
    <property type="match status" value="1"/>
</dbReference>
<keyword evidence="3" id="KW-0378">Hydrolase</keyword>
<keyword evidence="2" id="KW-0479">Metal-binding</keyword>
<evidence type="ECO:0000256" key="2">
    <source>
        <dbReference type="ARBA" id="ARBA00022723"/>
    </source>
</evidence>
<dbReference type="GO" id="GO:0046872">
    <property type="term" value="F:metal ion binding"/>
    <property type="evidence" value="ECO:0007669"/>
    <property type="project" value="UniProtKB-KW"/>
</dbReference>
<dbReference type="GO" id="GO:0008253">
    <property type="term" value="F:5'-nucleotidase activity"/>
    <property type="evidence" value="ECO:0007669"/>
    <property type="project" value="TreeGrafter"/>
</dbReference>
<dbReference type="FunFam" id="3.40.50.1000:FF:000086">
    <property type="entry name" value="LD24878p"/>
    <property type="match status" value="1"/>
</dbReference>
<comment type="caution">
    <text evidence="7">The sequence shown here is derived from an EMBL/GenBank/DDBJ whole genome shotgun (WGS) entry which is preliminary data.</text>
</comment>
<dbReference type="PANTHER" id="PTHR12103:SF38">
    <property type="entry name" value="5'-NUCLEOTIDASE DOMAIN-CONTAINING PROTEIN 1"/>
    <property type="match status" value="1"/>
</dbReference>
<keyword evidence="5" id="KW-0007">Acetylation</keyword>
<evidence type="ECO:0000256" key="3">
    <source>
        <dbReference type="ARBA" id="ARBA00022801"/>
    </source>
</evidence>
<dbReference type="InterPro" id="IPR023214">
    <property type="entry name" value="HAD_sf"/>
</dbReference>
<dbReference type="InterPro" id="IPR036412">
    <property type="entry name" value="HAD-like_sf"/>
</dbReference>
<dbReference type="Pfam" id="PF05761">
    <property type="entry name" value="5_nucleotid"/>
    <property type="match status" value="1"/>
</dbReference>
<dbReference type="EMBL" id="WNYA01000003">
    <property type="protein sequence ID" value="KAG8582523.1"/>
    <property type="molecule type" value="Genomic_DNA"/>
</dbReference>
<evidence type="ECO:0000256" key="6">
    <source>
        <dbReference type="ARBA" id="ARBA00069357"/>
    </source>
</evidence>
<evidence type="ECO:0000256" key="4">
    <source>
        <dbReference type="ARBA" id="ARBA00022842"/>
    </source>
</evidence>
<dbReference type="SUPFAM" id="SSF56784">
    <property type="entry name" value="HAD-like"/>
    <property type="match status" value="1"/>
</dbReference>